<evidence type="ECO:0000313" key="3">
    <source>
        <dbReference type="Proteomes" id="UP001470230"/>
    </source>
</evidence>
<evidence type="ECO:0000313" key="2">
    <source>
        <dbReference type="EMBL" id="KAK8882241.1"/>
    </source>
</evidence>
<reference evidence="2 3" key="1">
    <citation type="submission" date="2024-04" db="EMBL/GenBank/DDBJ databases">
        <title>Tritrichomonas musculus Genome.</title>
        <authorList>
            <person name="Alves-Ferreira E."/>
            <person name="Grigg M."/>
            <person name="Lorenzi H."/>
            <person name="Galac M."/>
        </authorList>
    </citation>
    <scope>NUCLEOTIDE SEQUENCE [LARGE SCALE GENOMIC DNA]</scope>
    <source>
        <strain evidence="2 3">EAF2021</strain>
    </source>
</reference>
<keyword evidence="3" id="KW-1185">Reference proteome</keyword>
<evidence type="ECO:0000256" key="1">
    <source>
        <dbReference type="SAM" id="MobiDB-lite"/>
    </source>
</evidence>
<evidence type="ECO:0008006" key="4">
    <source>
        <dbReference type="Google" id="ProtNLM"/>
    </source>
</evidence>
<organism evidence="2 3">
    <name type="scientific">Tritrichomonas musculus</name>
    <dbReference type="NCBI Taxonomy" id="1915356"/>
    <lineage>
        <taxon>Eukaryota</taxon>
        <taxon>Metamonada</taxon>
        <taxon>Parabasalia</taxon>
        <taxon>Tritrichomonadida</taxon>
        <taxon>Tritrichomonadidae</taxon>
        <taxon>Tritrichomonas</taxon>
    </lineage>
</organism>
<accession>A0ABR2JU04</accession>
<protein>
    <recommendedName>
        <fullName evidence="4">HECT domain-containing protein</fullName>
    </recommendedName>
</protein>
<name>A0ABR2JU04_9EUKA</name>
<comment type="caution">
    <text evidence="2">The sequence shown here is derived from an EMBL/GenBank/DDBJ whole genome shotgun (WGS) entry which is preliminary data.</text>
</comment>
<proteinExistence type="predicted"/>
<sequence length="853" mass="99139">MTRQQPPKFNLQIIQQIYETQQKIFQEDSRFVVESFCRTEQLANLTQKANASFKKEKEHFEIARNLITEYANKVPAKKKASKEQFLTLINKDNLQNKKISIPGLIDLTKFVFNLPLPASTKSSKDKGNQQNTYVENLFTFSIIPSYFNFFWTNSSIQTLVHYFFLINHLNLVNNDQYDSIARVVFVTPGFLLYSLYAFQPIFSKLLNYNEKNINNFFKDELTPEKISSTVSRYNYMMPKEVLIAIWCSKNPVSTFYNSFLKVALSSSTGMYIYNLLNFSQVPSKDVLANVNKHFKSDNDLLNSIITAMSNGNPYYEYLKSNLEDIARSIDSDEDYKDDLIKDVDETCRYKKGGDDDDDEYENDNPISDLANEGDEDAFQAQKLFNSNDQKYCPEIFQPLFLSSHDLNLFDFVNGKSSTYLLPDRLEYFRVFNVDEEAKDNLFNKIEKTMAGGANYNPSLLRHLLQLTDPLPKFTVVPPNINTLNDFITEYLVERGDITTYSKRKYNAKFLLAQKNLNIVKILKKVGFSRKNDIMALSAFTNVEKKLDILDFNSTEARNNMYLILDLQKKEFLTFKAPSQASEYFKNPNQFISDFNSTFERLGQYSPNYGMKIVYSKLMSSEKIDLQTFIEYRSNRLRNKQPLKKLDQEFSDILAKGAVINEYISQNIDIKHDINDNVFDKGLYLKRFIDAFELNYFNNTFQGKSTNHESFLMEANSIGNDLYPQNDYKECTYLSDMIIEAFQEKSLTRKIDILSRCLSKMRTDLCKGFPPNKSPLAEPEFEPTHCAVIMKINPPNFYSNYVFFRDMTGFLPVEDIFVGFSRSIKNYLDVIVNNVFTDQSKISSCMLFNEEDEM</sequence>
<feature type="region of interest" description="Disordered" evidence="1">
    <location>
        <begin position="350"/>
        <end position="371"/>
    </location>
</feature>
<dbReference type="Proteomes" id="UP001470230">
    <property type="component" value="Unassembled WGS sequence"/>
</dbReference>
<dbReference type="EMBL" id="JAPFFF010000009">
    <property type="protein sequence ID" value="KAK8882241.1"/>
    <property type="molecule type" value="Genomic_DNA"/>
</dbReference>
<gene>
    <name evidence="2" type="ORF">M9Y10_044883</name>
</gene>